<evidence type="ECO:0000259" key="1">
    <source>
        <dbReference type="PROSITE" id="PS50206"/>
    </source>
</evidence>
<dbReference type="Gene3D" id="3.40.250.10">
    <property type="entry name" value="Rhodanese-like domain"/>
    <property type="match status" value="1"/>
</dbReference>
<proteinExistence type="predicted"/>
<organism evidence="2 3">
    <name type="scientific">Halogranum amylolyticum</name>
    <dbReference type="NCBI Taxonomy" id="660520"/>
    <lineage>
        <taxon>Archaea</taxon>
        <taxon>Methanobacteriati</taxon>
        <taxon>Methanobacteriota</taxon>
        <taxon>Stenosarchaea group</taxon>
        <taxon>Halobacteria</taxon>
        <taxon>Halobacteriales</taxon>
        <taxon>Haloferacaceae</taxon>
    </lineage>
</organism>
<evidence type="ECO:0000313" key="2">
    <source>
        <dbReference type="EMBL" id="SEP10177.1"/>
    </source>
</evidence>
<evidence type="ECO:0000313" key="3">
    <source>
        <dbReference type="Proteomes" id="UP000199126"/>
    </source>
</evidence>
<name>A0A1H8V4L9_9EURY</name>
<dbReference type="CDD" id="cd00158">
    <property type="entry name" value="RHOD"/>
    <property type="match status" value="1"/>
</dbReference>
<dbReference type="InterPro" id="IPR036873">
    <property type="entry name" value="Rhodanese-like_dom_sf"/>
</dbReference>
<dbReference type="Pfam" id="PF00581">
    <property type="entry name" value="Rhodanese"/>
    <property type="match status" value="1"/>
</dbReference>
<reference evidence="3" key="1">
    <citation type="submission" date="2016-10" db="EMBL/GenBank/DDBJ databases">
        <authorList>
            <person name="Varghese N."/>
            <person name="Submissions S."/>
        </authorList>
    </citation>
    <scope>NUCLEOTIDE SEQUENCE [LARGE SCALE GENOMIC DNA]</scope>
    <source>
        <strain evidence="3">CGMCC 1.10121</strain>
    </source>
</reference>
<dbReference type="PANTHER" id="PTHR43031:SF1">
    <property type="entry name" value="PYRIDINE NUCLEOTIDE-DISULPHIDE OXIDOREDUCTASE"/>
    <property type="match status" value="1"/>
</dbReference>
<dbReference type="PROSITE" id="PS50206">
    <property type="entry name" value="RHODANESE_3"/>
    <property type="match status" value="1"/>
</dbReference>
<dbReference type="SMART" id="SM00450">
    <property type="entry name" value="RHOD"/>
    <property type="match status" value="1"/>
</dbReference>
<dbReference type="GO" id="GO:0016740">
    <property type="term" value="F:transferase activity"/>
    <property type="evidence" value="ECO:0007669"/>
    <property type="project" value="UniProtKB-KW"/>
</dbReference>
<dbReference type="Proteomes" id="UP000199126">
    <property type="component" value="Unassembled WGS sequence"/>
</dbReference>
<accession>A0A1H8V4L9</accession>
<dbReference type="OrthoDB" id="3168at2157"/>
<sequence>MSKVGPARLAELQSARDVFVLDIRPEADYQREQIEGSYNAPVYHDLQQGHSDALEPHLKALPEDAEIVTVCKAGVVARRATSYLESKGYEATTLSGGYTGWRHYEKNTLLYRIASFIGKLRP</sequence>
<gene>
    <name evidence="2" type="ORF">SAMN04487948_11426</name>
</gene>
<protein>
    <submittedName>
        <fullName evidence="2">Rhodanese-related sulfurtransferase</fullName>
    </submittedName>
</protein>
<dbReference type="RefSeq" id="WP_089826794.1">
    <property type="nucleotide sequence ID" value="NZ_FODV01000014.1"/>
</dbReference>
<dbReference type="SUPFAM" id="SSF52821">
    <property type="entry name" value="Rhodanese/Cell cycle control phosphatase"/>
    <property type="match status" value="1"/>
</dbReference>
<dbReference type="EMBL" id="FODV01000014">
    <property type="protein sequence ID" value="SEP10177.1"/>
    <property type="molecule type" value="Genomic_DNA"/>
</dbReference>
<dbReference type="InterPro" id="IPR050229">
    <property type="entry name" value="GlpE_sulfurtransferase"/>
</dbReference>
<feature type="domain" description="Rhodanese" evidence="1">
    <location>
        <begin position="14"/>
        <end position="110"/>
    </location>
</feature>
<dbReference type="InterPro" id="IPR001763">
    <property type="entry name" value="Rhodanese-like_dom"/>
</dbReference>
<dbReference type="AlphaFoldDB" id="A0A1H8V4L9"/>
<keyword evidence="2" id="KW-0808">Transferase</keyword>
<dbReference type="PANTHER" id="PTHR43031">
    <property type="entry name" value="FAD-DEPENDENT OXIDOREDUCTASE"/>
    <property type="match status" value="1"/>
</dbReference>
<keyword evidence="3" id="KW-1185">Reference proteome</keyword>